<name>U2YB32_GEOKU</name>
<proteinExistence type="predicted"/>
<evidence type="ECO:0000256" key="1">
    <source>
        <dbReference type="SAM" id="MobiDB-lite"/>
    </source>
</evidence>
<organism evidence="2 3">
    <name type="scientific">Geobacillus kaustophilus GBlys</name>
    <dbReference type="NCBI Taxonomy" id="1337888"/>
    <lineage>
        <taxon>Bacteria</taxon>
        <taxon>Bacillati</taxon>
        <taxon>Bacillota</taxon>
        <taxon>Bacilli</taxon>
        <taxon>Bacillales</taxon>
        <taxon>Anoxybacillaceae</taxon>
        <taxon>Geobacillus</taxon>
        <taxon>Geobacillus thermoleovorans group</taxon>
    </lineage>
</organism>
<comment type="caution">
    <text evidence="2">The sequence shown here is derived from an EMBL/GenBank/DDBJ whole genome shotgun (WGS) entry which is preliminary data.</text>
</comment>
<accession>U2YB32</accession>
<evidence type="ECO:0000313" key="3">
    <source>
        <dbReference type="Proteomes" id="UP000016424"/>
    </source>
</evidence>
<dbReference type="Proteomes" id="UP000016424">
    <property type="component" value="Unassembled WGS sequence"/>
</dbReference>
<feature type="region of interest" description="Disordered" evidence="1">
    <location>
        <begin position="1"/>
        <end position="51"/>
    </location>
</feature>
<dbReference type="EMBL" id="BASG01000023">
    <property type="protein sequence ID" value="GAD14113.1"/>
    <property type="molecule type" value="Genomic_DNA"/>
</dbReference>
<sequence length="51" mass="5945">MKTVSKKRPFAPSYESDGVMGEKKEQRPRRSNRRQIDKQAPDFFNTTPSSE</sequence>
<reference evidence="3" key="1">
    <citation type="journal article" date="2013" name="Genome">
        <title>Draft Genome Sequence of Geobacillus kaustophilus GBlys, a Lysogenic Strain with Bacteriophage phiOH2.</title>
        <authorList>
            <person name="Doi K."/>
            <person name="Mori K."/>
            <person name="Martono H."/>
            <person name="Nagayoshi Y."/>
            <person name="Fujino Y."/>
            <person name="Tashiro K."/>
            <person name="Kuhara S."/>
            <person name="Ohshima T."/>
        </authorList>
    </citation>
    <scope>NUCLEOTIDE SEQUENCE [LARGE SCALE GENOMIC DNA]</scope>
    <source>
        <strain evidence="3">GBlys</strain>
    </source>
</reference>
<gene>
    <name evidence="2" type="ORF">GBL_2330</name>
</gene>
<dbReference type="AlphaFoldDB" id="U2YB32"/>
<protein>
    <submittedName>
        <fullName evidence="2">Uncharacterized protein</fullName>
    </submittedName>
</protein>
<evidence type="ECO:0000313" key="2">
    <source>
        <dbReference type="EMBL" id="GAD14113.1"/>
    </source>
</evidence>